<dbReference type="Gramene" id="OPUNC11G09760.1">
    <property type="protein sequence ID" value="OPUNC11G09760.1"/>
    <property type="gene ID" value="OPUNC11G09760"/>
</dbReference>
<evidence type="ECO:0000313" key="1">
    <source>
        <dbReference type="EnsemblPlants" id="OPUNC11G09760.1"/>
    </source>
</evidence>
<dbReference type="AlphaFoldDB" id="A0A0E0MEX0"/>
<reference evidence="1" key="1">
    <citation type="submission" date="2015-04" db="UniProtKB">
        <authorList>
            <consortium name="EnsemblPlants"/>
        </authorList>
    </citation>
    <scope>IDENTIFICATION</scope>
</reference>
<dbReference type="HOGENOM" id="CLU_1605348_0_0_1"/>
<name>A0A0E0MEX0_ORYPU</name>
<evidence type="ECO:0000313" key="2">
    <source>
        <dbReference type="Proteomes" id="UP000026962"/>
    </source>
</evidence>
<dbReference type="EnsemblPlants" id="OPUNC11G09760.1">
    <property type="protein sequence ID" value="OPUNC11G09760.1"/>
    <property type="gene ID" value="OPUNC11G09760"/>
</dbReference>
<sequence length="166" mass="18352">MANLNTYHLSTWADSAKTRNPTRPGSSHENMWLHWLRQAAVEARGGGGELNGTAPSSGMAWRWCIDDGTMSAGVEEERGNGGARLESSASGLTGSGCGVRRRWRRWRRRSRWWHEAVAAVAAHGGGGSGCGKEGKREQLTNYISTQLSSRLTQRPYPIMITQIHYR</sequence>
<protein>
    <submittedName>
        <fullName evidence="1">Uncharacterized protein</fullName>
    </submittedName>
</protein>
<keyword evidence="2" id="KW-1185">Reference proteome</keyword>
<dbReference type="Proteomes" id="UP000026962">
    <property type="component" value="Chromosome 11"/>
</dbReference>
<organism evidence="1">
    <name type="scientific">Oryza punctata</name>
    <name type="common">Red rice</name>
    <dbReference type="NCBI Taxonomy" id="4537"/>
    <lineage>
        <taxon>Eukaryota</taxon>
        <taxon>Viridiplantae</taxon>
        <taxon>Streptophyta</taxon>
        <taxon>Embryophyta</taxon>
        <taxon>Tracheophyta</taxon>
        <taxon>Spermatophyta</taxon>
        <taxon>Magnoliopsida</taxon>
        <taxon>Liliopsida</taxon>
        <taxon>Poales</taxon>
        <taxon>Poaceae</taxon>
        <taxon>BOP clade</taxon>
        <taxon>Oryzoideae</taxon>
        <taxon>Oryzeae</taxon>
        <taxon>Oryzinae</taxon>
        <taxon>Oryza</taxon>
    </lineage>
</organism>
<accession>A0A0E0MEX0</accession>
<proteinExistence type="predicted"/>
<reference evidence="1" key="2">
    <citation type="submission" date="2018-05" db="EMBL/GenBank/DDBJ databases">
        <title>OpunRS2 (Oryza punctata Reference Sequence Version 2).</title>
        <authorList>
            <person name="Zhang J."/>
            <person name="Kudrna D."/>
            <person name="Lee S."/>
            <person name="Talag J."/>
            <person name="Welchert J."/>
            <person name="Wing R.A."/>
        </authorList>
    </citation>
    <scope>NUCLEOTIDE SEQUENCE [LARGE SCALE GENOMIC DNA]</scope>
</reference>